<dbReference type="EMBL" id="VXIV02002642">
    <property type="protein sequence ID" value="KAF6023944.1"/>
    <property type="molecule type" value="Genomic_DNA"/>
</dbReference>
<keyword evidence="5" id="KW-1185">Reference proteome</keyword>
<keyword evidence="2" id="KW-0812">Transmembrane</keyword>
<protein>
    <submittedName>
        <fullName evidence="4">Uncharacterized protein</fullName>
    </submittedName>
</protein>
<comment type="caution">
    <text evidence="4">The sequence shown here is derived from an EMBL/GenBank/DDBJ whole genome shotgun (WGS) entry which is preliminary data.</text>
</comment>
<reference evidence="4" key="1">
    <citation type="submission" date="2020-06" db="EMBL/GenBank/DDBJ databases">
        <title>Draft genome of Bugula neritina, a colonial animal packing powerful symbionts and potential medicines.</title>
        <authorList>
            <person name="Rayko M."/>
        </authorList>
    </citation>
    <scope>NUCLEOTIDE SEQUENCE [LARGE SCALE GENOMIC DNA]</scope>
    <source>
        <strain evidence="4">Kwan_BN1</strain>
    </source>
</reference>
<evidence type="ECO:0000256" key="3">
    <source>
        <dbReference type="SAM" id="SignalP"/>
    </source>
</evidence>
<feature type="chain" id="PRO_5029910677" evidence="3">
    <location>
        <begin position="29"/>
        <end position="383"/>
    </location>
</feature>
<sequence length="383" mass="42599">MEENSAPRKWRSLLMVGLLAVYLGFTDAATAKSDHNADYWLVNTHSTTCSKFTVRTFLVEHTDKDDILSLVIRQNTRGRILVKELPKGPASNHKIQVALNWTAPNNNSFSALQNEYEVKGETRDKTVLMQVYVGDIKSKMNLSPVVIGGSVTGFIVMMGLIFLALYFARRRGHGAEALQYTSSSQSSSAVGGNTSTYRHSRLSLFRGGNHSSTDIELRHLTADEGEEGEDTDFYHPSTYYMTASAREDDTSLDLSGMPDVLRMDESHDVTITSLKDSTKTDVHSCDESPKHSRAEYSKYDAELPPPPPPPPVEFDVSGSSFRVSVDSNPYEDISMSSMKRRHMPIHSSSKETTSDRETTSDKETTPNMKTTPKHSEADPTYAH</sequence>
<feature type="transmembrane region" description="Helical" evidence="2">
    <location>
        <begin position="145"/>
        <end position="168"/>
    </location>
</feature>
<feature type="compositionally biased region" description="Pro residues" evidence="1">
    <location>
        <begin position="303"/>
        <end position="312"/>
    </location>
</feature>
<keyword evidence="2" id="KW-0472">Membrane</keyword>
<feature type="signal peptide" evidence="3">
    <location>
        <begin position="1"/>
        <end position="28"/>
    </location>
</feature>
<name>A0A7J7JE79_BUGNE</name>
<evidence type="ECO:0000313" key="5">
    <source>
        <dbReference type="Proteomes" id="UP000593567"/>
    </source>
</evidence>
<gene>
    <name evidence="4" type="ORF">EB796_017729</name>
</gene>
<feature type="compositionally biased region" description="Basic and acidic residues" evidence="1">
    <location>
        <begin position="348"/>
        <end position="364"/>
    </location>
</feature>
<dbReference type="Proteomes" id="UP000593567">
    <property type="component" value="Unassembled WGS sequence"/>
</dbReference>
<feature type="region of interest" description="Disordered" evidence="1">
    <location>
        <begin position="272"/>
        <end position="383"/>
    </location>
</feature>
<feature type="compositionally biased region" description="Polar residues" evidence="1">
    <location>
        <begin position="317"/>
        <end position="327"/>
    </location>
</feature>
<accession>A0A7J7JE79</accession>
<evidence type="ECO:0000256" key="1">
    <source>
        <dbReference type="SAM" id="MobiDB-lite"/>
    </source>
</evidence>
<dbReference type="AlphaFoldDB" id="A0A7J7JE79"/>
<evidence type="ECO:0000313" key="4">
    <source>
        <dbReference type="EMBL" id="KAF6023944.1"/>
    </source>
</evidence>
<feature type="compositionally biased region" description="Basic and acidic residues" evidence="1">
    <location>
        <begin position="276"/>
        <end position="301"/>
    </location>
</feature>
<keyword evidence="3" id="KW-0732">Signal</keyword>
<organism evidence="4 5">
    <name type="scientific">Bugula neritina</name>
    <name type="common">Brown bryozoan</name>
    <name type="synonym">Sertularia neritina</name>
    <dbReference type="NCBI Taxonomy" id="10212"/>
    <lineage>
        <taxon>Eukaryota</taxon>
        <taxon>Metazoa</taxon>
        <taxon>Spiralia</taxon>
        <taxon>Lophotrochozoa</taxon>
        <taxon>Bryozoa</taxon>
        <taxon>Gymnolaemata</taxon>
        <taxon>Cheilostomatida</taxon>
        <taxon>Flustrina</taxon>
        <taxon>Buguloidea</taxon>
        <taxon>Bugulidae</taxon>
        <taxon>Bugula</taxon>
    </lineage>
</organism>
<evidence type="ECO:0000256" key="2">
    <source>
        <dbReference type="SAM" id="Phobius"/>
    </source>
</evidence>
<keyword evidence="2" id="KW-1133">Transmembrane helix</keyword>
<proteinExistence type="predicted"/>